<name>A0A7C5AL17_9BACT</name>
<organism evidence="1">
    <name type="scientific">Desulfobacca acetoxidans</name>
    <dbReference type="NCBI Taxonomy" id="60893"/>
    <lineage>
        <taxon>Bacteria</taxon>
        <taxon>Pseudomonadati</taxon>
        <taxon>Thermodesulfobacteriota</taxon>
        <taxon>Desulfobaccia</taxon>
        <taxon>Desulfobaccales</taxon>
        <taxon>Desulfobaccaceae</taxon>
        <taxon>Desulfobacca</taxon>
    </lineage>
</organism>
<dbReference type="InterPro" id="IPR007362">
    <property type="entry name" value="DUF429"/>
</dbReference>
<comment type="caution">
    <text evidence="1">The sequence shown here is derived from an EMBL/GenBank/DDBJ whole genome shotgun (WGS) entry which is preliminary data.</text>
</comment>
<dbReference type="EMBL" id="DTKJ01000024">
    <property type="protein sequence ID" value="HGZ11346.1"/>
    <property type="molecule type" value="Genomic_DNA"/>
</dbReference>
<gene>
    <name evidence="1" type="ORF">ENW48_03895</name>
</gene>
<proteinExistence type="predicted"/>
<evidence type="ECO:0000313" key="1">
    <source>
        <dbReference type="EMBL" id="HGZ11346.1"/>
    </source>
</evidence>
<dbReference type="AlphaFoldDB" id="A0A7C5AL17"/>
<reference evidence="1" key="1">
    <citation type="journal article" date="2020" name="mSystems">
        <title>Genome- and Community-Level Interaction Insights into Carbon Utilization and Element Cycling Functions of Hydrothermarchaeota in Hydrothermal Sediment.</title>
        <authorList>
            <person name="Zhou Z."/>
            <person name="Liu Y."/>
            <person name="Xu W."/>
            <person name="Pan J."/>
            <person name="Luo Z.H."/>
            <person name="Li M."/>
        </authorList>
    </citation>
    <scope>NUCLEOTIDE SEQUENCE [LARGE SCALE GENOMIC DNA]</scope>
    <source>
        <strain evidence="1">SpSt-853</strain>
    </source>
</reference>
<sequence length="260" mass="29343">MVVGVDGCKAGWLAIKIASSFSWEMAVFREFVSLWANYHQAQVILVDIPLGLKAGGPGERVCDQEARRRLGPKRGASVFPVPYRPTVHFFSEIKVYQKVSQFNRRLAGKGLSRQTFNIIPRILEMDRFLLEHPEARKVVRETHPEICFWAFNRGRPMAYSKTRKGEREKGLVERLDLLQRFFPPAGEIWTEAQGTFRHREVSRDDILDALVAAVTGLYGGKALKTLPPCPQTDSQGIPMEIVYFAPGDEAETRGAAVLRT</sequence>
<protein>
    <submittedName>
        <fullName evidence="1">DUF429 domain-containing protein</fullName>
    </submittedName>
</protein>
<accession>A0A7C5AL17</accession>
<dbReference type="Pfam" id="PF04250">
    <property type="entry name" value="DUF429"/>
    <property type="match status" value="1"/>
</dbReference>